<dbReference type="InterPro" id="IPR050962">
    <property type="entry name" value="Phosphate-bind_PstS"/>
</dbReference>
<dbReference type="CDD" id="cd13565">
    <property type="entry name" value="PBP2_PstS"/>
    <property type="match status" value="1"/>
</dbReference>
<dbReference type="GO" id="GO:0043190">
    <property type="term" value="C:ATP-binding cassette (ABC) transporter complex"/>
    <property type="evidence" value="ECO:0007669"/>
    <property type="project" value="InterPro"/>
</dbReference>
<feature type="binding site" evidence="5">
    <location>
        <begin position="202"/>
        <end position="204"/>
    </location>
    <ligand>
        <name>phosphate</name>
        <dbReference type="ChEBI" id="CHEBI:43474"/>
    </ligand>
</feature>
<evidence type="ECO:0000313" key="9">
    <source>
        <dbReference type="EMBL" id="MBB6119855.1"/>
    </source>
</evidence>
<dbReference type="InterPro" id="IPR005673">
    <property type="entry name" value="ABC_phos-bd_PstS"/>
</dbReference>
<accession>A0A841ITH0</accession>
<feature type="binding site" evidence="5">
    <location>
        <position position="114"/>
    </location>
    <ligand>
        <name>phosphate</name>
        <dbReference type="ChEBI" id="CHEBI:43474"/>
    </ligand>
</feature>
<dbReference type="Gene3D" id="3.40.190.10">
    <property type="entry name" value="Periplasmic binding protein-like II"/>
    <property type="match status" value="2"/>
</dbReference>
<dbReference type="GO" id="GO:0042301">
    <property type="term" value="F:phosphate ion binding"/>
    <property type="evidence" value="ECO:0007669"/>
    <property type="project" value="InterPro"/>
</dbReference>
<evidence type="ECO:0000259" key="8">
    <source>
        <dbReference type="Pfam" id="PF12849"/>
    </source>
</evidence>
<feature type="region of interest" description="Disordered" evidence="6">
    <location>
        <begin position="284"/>
        <end position="309"/>
    </location>
</feature>
<dbReference type="PANTHER" id="PTHR42996">
    <property type="entry name" value="PHOSPHATE-BINDING PROTEIN PSTS"/>
    <property type="match status" value="1"/>
</dbReference>
<dbReference type="Proteomes" id="UP000536604">
    <property type="component" value="Unassembled WGS sequence"/>
</dbReference>
<dbReference type="NCBIfam" id="TIGR00975">
    <property type="entry name" value="3a0107s03"/>
    <property type="match status" value="1"/>
</dbReference>
<evidence type="ECO:0000256" key="1">
    <source>
        <dbReference type="ARBA" id="ARBA00008725"/>
    </source>
</evidence>
<dbReference type="PIRSF" id="PIRSF002756">
    <property type="entry name" value="PstS"/>
    <property type="match status" value="1"/>
</dbReference>
<proteinExistence type="inferred from homology"/>
<evidence type="ECO:0000256" key="7">
    <source>
        <dbReference type="SAM" id="SignalP"/>
    </source>
</evidence>
<reference evidence="9 10" key="1">
    <citation type="submission" date="2020-08" db="EMBL/GenBank/DDBJ databases">
        <title>Genomic Encyclopedia of Type Strains, Phase III (KMG-III): the genomes of soil and plant-associated and newly described type strains.</title>
        <authorList>
            <person name="Whitman W."/>
        </authorList>
    </citation>
    <scope>NUCLEOTIDE SEQUENCE [LARGE SCALE GENOMIC DNA]</scope>
    <source>
        <strain evidence="9 10">CECT 8712</strain>
    </source>
</reference>
<feature type="binding site" evidence="5">
    <location>
        <begin position="66"/>
        <end position="68"/>
    </location>
    <ligand>
        <name>phosphate</name>
        <dbReference type="ChEBI" id="CHEBI:43474"/>
    </ligand>
</feature>
<evidence type="ECO:0000256" key="2">
    <source>
        <dbReference type="ARBA" id="ARBA00022448"/>
    </source>
</evidence>
<keyword evidence="10" id="KW-1185">Reference proteome</keyword>
<comment type="caution">
    <text evidence="9">The sequence shown here is derived from an EMBL/GenBank/DDBJ whole genome shotgun (WGS) entry which is preliminary data.</text>
</comment>
<keyword evidence="2 4" id="KW-0813">Transport</keyword>
<keyword evidence="7" id="KW-0732">Signal</keyword>
<dbReference type="AlphaFoldDB" id="A0A841ITH0"/>
<organism evidence="9 10">
    <name type="scientific">Nocardiopsis algeriensis</name>
    <dbReference type="NCBI Taxonomy" id="1478215"/>
    <lineage>
        <taxon>Bacteria</taxon>
        <taxon>Bacillati</taxon>
        <taxon>Actinomycetota</taxon>
        <taxon>Actinomycetes</taxon>
        <taxon>Streptosporangiales</taxon>
        <taxon>Nocardiopsidaceae</taxon>
        <taxon>Nocardiopsis</taxon>
    </lineage>
</organism>
<dbReference type="EMBL" id="JACHJO010000005">
    <property type="protein sequence ID" value="MBB6119855.1"/>
    <property type="molecule type" value="Genomic_DNA"/>
</dbReference>
<comment type="similarity">
    <text evidence="1 4">Belongs to the PstS family.</text>
</comment>
<evidence type="ECO:0000313" key="10">
    <source>
        <dbReference type="Proteomes" id="UP000536604"/>
    </source>
</evidence>
<dbReference type="PANTHER" id="PTHR42996:SF1">
    <property type="entry name" value="PHOSPHATE-BINDING PROTEIN PSTS"/>
    <property type="match status" value="1"/>
</dbReference>
<dbReference type="RefSeq" id="WP_184290366.1">
    <property type="nucleotide sequence ID" value="NZ_JACHJO010000005.1"/>
</dbReference>
<evidence type="ECO:0000256" key="6">
    <source>
        <dbReference type="SAM" id="MobiDB-lite"/>
    </source>
</evidence>
<dbReference type="InterPro" id="IPR024370">
    <property type="entry name" value="PBP_domain"/>
</dbReference>
<evidence type="ECO:0000256" key="3">
    <source>
        <dbReference type="ARBA" id="ARBA00022592"/>
    </source>
</evidence>
<feature type="binding site" evidence="5">
    <location>
        <position position="96"/>
    </location>
    <ligand>
        <name>phosphate</name>
        <dbReference type="ChEBI" id="CHEBI:43474"/>
    </ligand>
</feature>
<feature type="chain" id="PRO_5032999859" description="Phosphate-binding protein" evidence="7">
    <location>
        <begin position="38"/>
        <end position="382"/>
    </location>
</feature>
<evidence type="ECO:0000256" key="4">
    <source>
        <dbReference type="PIRNR" id="PIRNR002756"/>
    </source>
</evidence>
<dbReference type="Pfam" id="PF12849">
    <property type="entry name" value="PBP_like_2"/>
    <property type="match status" value="1"/>
</dbReference>
<gene>
    <name evidence="9" type="ORF">FHS13_001806</name>
</gene>
<keyword evidence="3 4" id="KW-0592">Phosphate transport</keyword>
<dbReference type="SUPFAM" id="SSF53850">
    <property type="entry name" value="Periplasmic binding protein-like II"/>
    <property type="match status" value="1"/>
</dbReference>
<protein>
    <recommendedName>
        <fullName evidence="4">Phosphate-binding protein</fullName>
    </recommendedName>
</protein>
<feature type="signal peptide" evidence="7">
    <location>
        <begin position="1"/>
        <end position="37"/>
    </location>
</feature>
<dbReference type="GO" id="GO:0035435">
    <property type="term" value="P:phosphate ion transmembrane transport"/>
    <property type="evidence" value="ECO:0007669"/>
    <property type="project" value="InterPro"/>
</dbReference>
<feature type="domain" description="PBP" evidence="8">
    <location>
        <begin position="59"/>
        <end position="350"/>
    </location>
</feature>
<name>A0A841ITH0_9ACTN</name>
<sequence>MLASNKRTRTGARRRRRNAGAASAALAGLLLAVTACGSDDAVRDAAPPPVPDDLECFSGSLSGAGSSAQENAMTTWIAGYQSACSDARVYYDSIGSGGGRNQFIDGAVDFAGSDAAMDPAESEDALERCGGTGTLNLPAYVVAIAVVFNLDGIDSLNLRPATIAKIFDQEITRWDDPEIAEDNPGVDLPDMAITPVNRSDDSGTTENFTRYLETAAPDAWPHEADGQWPLTPRESAQGNSGIADTVKRAEGAIGYVEMSHVHGMSTVDVGVGDEFVEISPEAAAQVVADSPRREDSSGENDLALDLDHGTTEPGSYPLVLVSYEVVCQEYPEEGVAERVQAFLRYVVSPEGQEAASDETGSTPVNDSLREQLLASIDSIGTA</sequence>
<evidence type="ECO:0000256" key="5">
    <source>
        <dbReference type="PIRSR" id="PIRSR002756-1"/>
    </source>
</evidence>